<evidence type="ECO:0000313" key="3">
    <source>
        <dbReference type="Proteomes" id="UP000735302"/>
    </source>
</evidence>
<organism evidence="2 3">
    <name type="scientific">Plakobranchus ocellatus</name>
    <dbReference type="NCBI Taxonomy" id="259542"/>
    <lineage>
        <taxon>Eukaryota</taxon>
        <taxon>Metazoa</taxon>
        <taxon>Spiralia</taxon>
        <taxon>Lophotrochozoa</taxon>
        <taxon>Mollusca</taxon>
        <taxon>Gastropoda</taxon>
        <taxon>Heterobranchia</taxon>
        <taxon>Euthyneura</taxon>
        <taxon>Panpulmonata</taxon>
        <taxon>Sacoglossa</taxon>
        <taxon>Placobranchoidea</taxon>
        <taxon>Plakobranchidae</taxon>
        <taxon>Plakobranchus</taxon>
    </lineage>
</organism>
<name>A0AAV4D5J6_9GAST</name>
<evidence type="ECO:0000256" key="1">
    <source>
        <dbReference type="SAM" id="SignalP"/>
    </source>
</evidence>
<feature type="chain" id="PRO_5043360387" evidence="1">
    <location>
        <begin position="17"/>
        <end position="66"/>
    </location>
</feature>
<reference evidence="2 3" key="1">
    <citation type="journal article" date="2021" name="Elife">
        <title>Chloroplast acquisition without the gene transfer in kleptoplastic sea slugs, Plakobranchus ocellatus.</title>
        <authorList>
            <person name="Maeda T."/>
            <person name="Takahashi S."/>
            <person name="Yoshida T."/>
            <person name="Shimamura S."/>
            <person name="Takaki Y."/>
            <person name="Nagai Y."/>
            <person name="Toyoda A."/>
            <person name="Suzuki Y."/>
            <person name="Arimoto A."/>
            <person name="Ishii H."/>
            <person name="Satoh N."/>
            <person name="Nishiyama T."/>
            <person name="Hasebe M."/>
            <person name="Maruyama T."/>
            <person name="Minagawa J."/>
            <person name="Obokata J."/>
            <person name="Shigenobu S."/>
        </authorList>
    </citation>
    <scope>NUCLEOTIDE SEQUENCE [LARGE SCALE GENOMIC DNA]</scope>
</reference>
<dbReference type="Proteomes" id="UP000735302">
    <property type="component" value="Unassembled WGS sequence"/>
</dbReference>
<keyword evidence="3" id="KW-1185">Reference proteome</keyword>
<comment type="caution">
    <text evidence="2">The sequence shown here is derived from an EMBL/GenBank/DDBJ whole genome shotgun (WGS) entry which is preliminary data.</text>
</comment>
<feature type="signal peptide" evidence="1">
    <location>
        <begin position="1"/>
        <end position="16"/>
    </location>
</feature>
<dbReference type="EMBL" id="BLXT01007497">
    <property type="protein sequence ID" value="GFO39431.1"/>
    <property type="molecule type" value="Genomic_DNA"/>
</dbReference>
<accession>A0AAV4D5J6</accession>
<protein>
    <submittedName>
        <fullName evidence="2">Uncharacterized protein</fullName>
    </submittedName>
</protein>
<evidence type="ECO:0000313" key="2">
    <source>
        <dbReference type="EMBL" id="GFO39431.1"/>
    </source>
</evidence>
<sequence length="66" mass="7557">MGKVWVMLTFWLGAFAKRPPEMNTHRPDLQGFWGCLHGWEELHGNQSLFPLGSTEVNEAEESVKEV</sequence>
<gene>
    <name evidence="2" type="ORF">PoB_006593600</name>
</gene>
<keyword evidence="1" id="KW-0732">Signal</keyword>
<dbReference type="AlphaFoldDB" id="A0AAV4D5J6"/>
<proteinExistence type="predicted"/>